<organism evidence="2 3">
    <name type="scientific">Lysinibacillus irui</name>
    <dbReference type="NCBI Taxonomy" id="2998077"/>
    <lineage>
        <taxon>Bacteria</taxon>
        <taxon>Bacillati</taxon>
        <taxon>Bacillota</taxon>
        <taxon>Bacilli</taxon>
        <taxon>Bacillales</taxon>
        <taxon>Bacillaceae</taxon>
        <taxon>Lysinibacillus</taxon>
    </lineage>
</organism>
<dbReference type="Proteomes" id="UP001219585">
    <property type="component" value="Chromosome"/>
</dbReference>
<protein>
    <submittedName>
        <fullName evidence="2">Siphovirus ReqiPepy6 Gp37-like family protein</fullName>
    </submittedName>
</protein>
<name>A0AAJ5USK6_9BACI</name>
<dbReference type="InterPro" id="IPR029432">
    <property type="entry name" value="Gp28/Gp37-like_dom"/>
</dbReference>
<sequence length="382" mass="44151">MNKPIRILSLNMDILAEIDNYESMFFNRSWYDVGTIELRINRHIKYANTLLKDNLILIGTDLNKVFIIKHREIELDESGKVTENWLIKGYSLKSIIAQRITIPPANNAYDIKTGTAETVMKYYVYQNLVNPINSKRKIPHLLIETDQQRGIQLSYSTRFKNLAEDMNILSLSSKLGWDVTLDLKNKKWIFDVMEGRNLTVGQSVNPPVIFSPQFESLKSLHYTESELNYKNLAIVAGQGEGVDRRIIEVGDYTSTKRHEVFIDARDIAEVDENQQLISQEKITEALVDRGKQQLKEFMQEEYLEGQVLTNSPFEYQKDYDLGDVITIQNSDWNISMDAQITDIKEIYETTGFSIEATFGNNRPTLIQKIKQEFNQISGEVRK</sequence>
<evidence type="ECO:0000313" key="3">
    <source>
        <dbReference type="Proteomes" id="UP001219585"/>
    </source>
</evidence>
<evidence type="ECO:0000313" key="2">
    <source>
        <dbReference type="EMBL" id="WDV06114.1"/>
    </source>
</evidence>
<proteinExistence type="predicted"/>
<reference evidence="2" key="1">
    <citation type="submission" date="2022-11" db="EMBL/GenBank/DDBJ databases">
        <title>Lysinibacillus irui.</title>
        <authorList>
            <person name="Akintayo S.O."/>
        </authorList>
    </citation>
    <scope>NUCLEOTIDE SEQUENCE</scope>
    <source>
        <strain evidence="2">IRB4-01</strain>
    </source>
</reference>
<accession>A0AAJ5USK6</accession>
<dbReference type="AlphaFoldDB" id="A0AAJ5USK6"/>
<dbReference type="EMBL" id="CP113527">
    <property type="protein sequence ID" value="WDV06114.1"/>
    <property type="molecule type" value="Genomic_DNA"/>
</dbReference>
<evidence type="ECO:0000259" key="1">
    <source>
        <dbReference type="Pfam" id="PF14594"/>
    </source>
</evidence>
<feature type="domain" description="Gp28/Gp37-like" evidence="1">
    <location>
        <begin position="5"/>
        <end position="360"/>
    </location>
</feature>
<dbReference type="KEGG" id="liu:OU989_17900"/>
<gene>
    <name evidence="2" type="ORF">OU989_17900</name>
</gene>
<dbReference type="RefSeq" id="WP_274794306.1">
    <property type="nucleotide sequence ID" value="NZ_CP113527.1"/>
</dbReference>
<dbReference type="Pfam" id="PF14594">
    <property type="entry name" value="Sipho_Gp37"/>
    <property type="match status" value="1"/>
</dbReference>